<feature type="transmembrane region" description="Helical" evidence="8">
    <location>
        <begin position="469"/>
        <end position="490"/>
    </location>
</feature>
<dbReference type="GO" id="GO:0022857">
    <property type="term" value="F:transmembrane transporter activity"/>
    <property type="evidence" value="ECO:0007669"/>
    <property type="project" value="InterPro"/>
</dbReference>
<dbReference type="SUPFAM" id="SSF103473">
    <property type="entry name" value="MFS general substrate transporter"/>
    <property type="match status" value="1"/>
</dbReference>
<keyword evidence="6 8" id="KW-1133">Transmembrane helix</keyword>
<dbReference type="PANTHER" id="PTHR20772:SF2">
    <property type="entry name" value="PROTEIN FMP42"/>
    <property type="match status" value="1"/>
</dbReference>
<comment type="similarity">
    <text evidence="2">Belongs to the SLC43A transporter (TC 2.A.1.44) family.</text>
</comment>
<dbReference type="Gene3D" id="1.20.1250.20">
    <property type="entry name" value="MFS general substrate transporter like domains"/>
    <property type="match status" value="2"/>
</dbReference>
<feature type="transmembrane region" description="Helical" evidence="8">
    <location>
        <begin position="101"/>
        <end position="120"/>
    </location>
</feature>
<dbReference type="AlphaFoldDB" id="A0A976M5G8"/>
<keyword evidence="4 8" id="KW-0812">Transmembrane</keyword>
<proteinExistence type="inferred from homology"/>
<feature type="transmembrane region" description="Helical" evidence="8">
    <location>
        <begin position="151"/>
        <end position="172"/>
    </location>
</feature>
<dbReference type="PANTHER" id="PTHR20772">
    <property type="entry name" value="PROTEIN FMP42"/>
    <property type="match status" value="1"/>
</dbReference>
<dbReference type="InterPro" id="IPR011701">
    <property type="entry name" value="MFS"/>
</dbReference>
<gene>
    <name evidence="9" type="ORF">MACJ_002043</name>
</gene>
<dbReference type="OrthoDB" id="330047at2759"/>
<evidence type="ECO:0000313" key="9">
    <source>
        <dbReference type="EMBL" id="UKJ88797.2"/>
    </source>
</evidence>
<evidence type="ECO:0000256" key="5">
    <source>
        <dbReference type="ARBA" id="ARBA00022970"/>
    </source>
</evidence>
<keyword evidence="7 8" id="KW-0472">Membrane</keyword>
<keyword evidence="3" id="KW-0813">Transport</keyword>
<feature type="transmembrane region" description="Helical" evidence="8">
    <location>
        <begin position="184"/>
        <end position="206"/>
    </location>
</feature>
<dbReference type="Pfam" id="PF07690">
    <property type="entry name" value="MFS_1"/>
    <property type="match status" value="1"/>
</dbReference>
<evidence type="ECO:0000256" key="1">
    <source>
        <dbReference type="ARBA" id="ARBA00004141"/>
    </source>
</evidence>
<evidence type="ECO:0000256" key="4">
    <source>
        <dbReference type="ARBA" id="ARBA00022692"/>
    </source>
</evidence>
<name>A0A976M5G8_THEOR</name>
<feature type="transmembrane region" description="Helical" evidence="8">
    <location>
        <begin position="307"/>
        <end position="326"/>
    </location>
</feature>
<dbReference type="InterPro" id="IPR036259">
    <property type="entry name" value="MFS_trans_sf"/>
</dbReference>
<comment type="subcellular location">
    <subcellularLocation>
        <location evidence="1">Membrane</location>
        <topology evidence="1">Multi-pass membrane protein</topology>
    </subcellularLocation>
</comment>
<evidence type="ECO:0000256" key="2">
    <source>
        <dbReference type="ARBA" id="ARBA00006595"/>
    </source>
</evidence>
<feature type="transmembrane region" description="Helical" evidence="8">
    <location>
        <begin position="396"/>
        <end position="418"/>
    </location>
</feature>
<dbReference type="GO" id="GO:0006865">
    <property type="term" value="P:amino acid transport"/>
    <property type="evidence" value="ECO:0007669"/>
    <property type="project" value="UniProtKB-KW"/>
</dbReference>
<dbReference type="InterPro" id="IPR052599">
    <property type="entry name" value="SLC43A_AATransporter"/>
</dbReference>
<feature type="transmembrane region" description="Helical" evidence="8">
    <location>
        <begin position="430"/>
        <end position="449"/>
    </location>
</feature>
<evidence type="ECO:0000313" key="10">
    <source>
        <dbReference type="Proteomes" id="UP000244803"/>
    </source>
</evidence>
<feature type="transmembrane region" description="Helical" evidence="8">
    <location>
        <begin position="371"/>
        <end position="390"/>
    </location>
</feature>
<evidence type="ECO:0000256" key="3">
    <source>
        <dbReference type="ARBA" id="ARBA00022448"/>
    </source>
</evidence>
<feature type="transmembrane region" description="Helical" evidence="8">
    <location>
        <begin position="35"/>
        <end position="55"/>
    </location>
</feature>
<reference evidence="9" key="1">
    <citation type="submission" date="2022-07" db="EMBL/GenBank/DDBJ databases">
        <title>Evaluation of T. orientalis genome assembly methods using nanopore sequencing and analysis of variation between genomes.</title>
        <authorList>
            <person name="Yam J."/>
            <person name="Micallef M.L."/>
            <person name="Liu M."/>
            <person name="Djordjevic S.P."/>
            <person name="Bogema D.R."/>
            <person name="Jenkins C."/>
        </authorList>
    </citation>
    <scope>NUCLEOTIDE SEQUENCE</scope>
    <source>
        <strain evidence="9">Fish Creek</strain>
    </source>
</reference>
<feature type="transmembrane region" description="Helical" evidence="8">
    <location>
        <begin position="346"/>
        <end position="364"/>
    </location>
</feature>
<evidence type="ECO:0000256" key="6">
    <source>
        <dbReference type="ARBA" id="ARBA00022989"/>
    </source>
</evidence>
<dbReference type="Proteomes" id="UP000244803">
    <property type="component" value="Chromosome 3"/>
</dbReference>
<feature type="transmembrane region" description="Helical" evidence="8">
    <location>
        <begin position="218"/>
        <end position="240"/>
    </location>
</feature>
<dbReference type="GO" id="GO:0016020">
    <property type="term" value="C:membrane"/>
    <property type="evidence" value="ECO:0007669"/>
    <property type="project" value="UniProtKB-SubCell"/>
</dbReference>
<accession>A0A976M5G8</accession>
<organism evidence="9 10">
    <name type="scientific">Theileria orientalis</name>
    <dbReference type="NCBI Taxonomy" id="68886"/>
    <lineage>
        <taxon>Eukaryota</taxon>
        <taxon>Sar</taxon>
        <taxon>Alveolata</taxon>
        <taxon>Apicomplexa</taxon>
        <taxon>Aconoidasida</taxon>
        <taxon>Piroplasmida</taxon>
        <taxon>Theileriidae</taxon>
        <taxon>Theileria</taxon>
    </lineage>
</organism>
<sequence length="512" mass="57867">MDTDKKSGNVKNFFKKFKMETEDVKKFSGPYVNSYLRLIAYAMITVLTGCVYWGWNGIQEMLYKAGSFEHLCQGQMDISYTYIGDNPYIDCGLRKSNINNLYTLTFTTHFVFFLFGGLLLDFLGPKIVFIGSQAINFLSWMLICAMPKNEWALAASFFMIGATTETIYTPLLTVSHYFPNNRSFVISILGSMRSISFVVPTVLGLIFRSKSFAPNSLYVIGLIYGFCGNVLCGIAGGYLLQWKFTSPKEPEQTRNSVDLMLPDDVEQEELNSIELIERMAPKTENRFKKAMKKMSSRVSAGLKHKQLLEFIIVTLNASLFMTGIGFVNKSQREIFENSIGETVVDIYKYFNILSFVPAPFLGLVMDRFGPAVVMAILNVSGFIFYMLVSFNSYATKLIACFFYVIAASLCLSSIYCYINTRFDKKHFGSHLGIILSLVGMLSLTNNPLYDFAVIKLSHLRPFNLRPVTLGLMGYMVFCSIMSFALIYISATTTPEHLKIKHSQSTETRLIEV</sequence>
<protein>
    <submittedName>
        <fullName evidence="9">Major facilitator superfamily MFS-1 protein</fullName>
    </submittedName>
</protein>
<keyword evidence="5" id="KW-0029">Amino-acid transport</keyword>
<evidence type="ECO:0000256" key="8">
    <source>
        <dbReference type="SAM" id="Phobius"/>
    </source>
</evidence>
<dbReference type="EMBL" id="CP056066">
    <property type="protein sequence ID" value="UKJ88797.2"/>
    <property type="molecule type" value="Genomic_DNA"/>
</dbReference>
<evidence type="ECO:0000256" key="7">
    <source>
        <dbReference type="ARBA" id="ARBA00023136"/>
    </source>
</evidence>